<dbReference type="RefSeq" id="WP_096228341.1">
    <property type="nucleotide sequence ID" value="NZ_CP168029.1"/>
</dbReference>
<dbReference type="InterPro" id="IPR010178">
    <property type="entry name" value="Lit"/>
</dbReference>
<gene>
    <name evidence="3" type="ORF">DMP12_10560</name>
</gene>
<feature type="transmembrane region" description="Helical" evidence="1">
    <location>
        <begin position="181"/>
        <end position="205"/>
    </location>
</feature>
<feature type="signal peptide" evidence="2">
    <location>
        <begin position="1"/>
        <end position="20"/>
    </location>
</feature>
<proteinExistence type="predicted"/>
<dbReference type="EMBL" id="QIBW01000013">
    <property type="protein sequence ID" value="ROT88889.1"/>
    <property type="molecule type" value="Genomic_DNA"/>
</dbReference>
<reference evidence="4" key="1">
    <citation type="submission" date="2018-05" db="EMBL/GenBank/DDBJ databases">
        <title>Genome Sequencing of selected type strains of the family Eggerthellaceae.</title>
        <authorList>
            <person name="Danylec N."/>
            <person name="Stoll D.A."/>
            <person name="Doetsch A."/>
            <person name="Huch M."/>
        </authorList>
    </citation>
    <scope>NUCLEOTIDE SEQUENCE [LARGE SCALE GENOMIC DNA]</scope>
    <source>
        <strain evidence="4">DSM 27213</strain>
    </source>
</reference>
<dbReference type="Pfam" id="PF07314">
    <property type="entry name" value="Lit"/>
    <property type="match status" value="1"/>
</dbReference>
<evidence type="ECO:0000256" key="1">
    <source>
        <dbReference type="SAM" id="Phobius"/>
    </source>
</evidence>
<keyword evidence="1" id="KW-0472">Membrane</keyword>
<comment type="caution">
    <text evidence="3">The sequence shown here is derived from an EMBL/GenBank/DDBJ whole genome shotgun (WGS) entry which is preliminary data.</text>
</comment>
<keyword evidence="1" id="KW-0812">Transmembrane</keyword>
<protein>
    <submittedName>
        <fullName evidence="3">DUF1461 domain-containing protein</fullName>
    </submittedName>
</protein>
<feature type="chain" id="PRO_5039254603" evidence="2">
    <location>
        <begin position="21"/>
        <end position="271"/>
    </location>
</feature>
<evidence type="ECO:0000313" key="3">
    <source>
        <dbReference type="EMBL" id="ROT88889.1"/>
    </source>
</evidence>
<dbReference type="AlphaFoldDB" id="A0A423UII3"/>
<dbReference type="PROSITE" id="PS51257">
    <property type="entry name" value="PROKAR_LIPOPROTEIN"/>
    <property type="match status" value="1"/>
</dbReference>
<name>A0A423UII3_9ACTN</name>
<sequence>MADKVAAAVAAMALAVTLFAAGFGACTLPASTQILAQATANDAESPYADGQLTALAVETRGFTVDDYGRGADGEDGARDRIAAAILDAAREASAEGSPVRGRWSAEARKAVAADADGSSPQAALDRLAAVDDAYALDGDALSHLDDCNVLVRTAVPLLWGVAALTAAALAYLLVRHERRLAGTALVVAPAVLIAAFAALGAWAALDFNGLFAAFHAVLFPQGNWTFSYDSLLIGMYPLDFWMGMAGIWFATTLVLSILAIVVGATLRRRPV</sequence>
<keyword evidence="1" id="KW-1133">Transmembrane helix</keyword>
<accession>A0A423UII3</accession>
<keyword evidence="2" id="KW-0732">Signal</keyword>
<dbReference type="Proteomes" id="UP000285258">
    <property type="component" value="Unassembled WGS sequence"/>
</dbReference>
<organism evidence="3 4">
    <name type="scientific">Gordonibacter urolithinfaciens</name>
    <dbReference type="NCBI Taxonomy" id="1335613"/>
    <lineage>
        <taxon>Bacteria</taxon>
        <taxon>Bacillati</taxon>
        <taxon>Actinomycetota</taxon>
        <taxon>Coriobacteriia</taxon>
        <taxon>Eggerthellales</taxon>
        <taxon>Eggerthellaceae</taxon>
        <taxon>Gordonibacter</taxon>
    </lineage>
</organism>
<evidence type="ECO:0000256" key="2">
    <source>
        <dbReference type="SAM" id="SignalP"/>
    </source>
</evidence>
<feature type="transmembrane region" description="Helical" evidence="1">
    <location>
        <begin position="240"/>
        <end position="266"/>
    </location>
</feature>
<evidence type="ECO:0000313" key="4">
    <source>
        <dbReference type="Proteomes" id="UP000285258"/>
    </source>
</evidence>
<feature type="transmembrane region" description="Helical" evidence="1">
    <location>
        <begin position="157"/>
        <end position="174"/>
    </location>
</feature>